<dbReference type="InterPro" id="IPR013083">
    <property type="entry name" value="Znf_RING/FYVE/PHD"/>
</dbReference>
<evidence type="ECO:0000259" key="6">
    <source>
        <dbReference type="Pfam" id="PF03468"/>
    </source>
</evidence>
<dbReference type="PANTHER" id="PTHR46602">
    <property type="entry name" value="PROTEIN SUPPRESSOR OF GENE SILENCING 3"/>
    <property type="match status" value="1"/>
</dbReference>
<evidence type="ECO:0000256" key="5">
    <source>
        <dbReference type="SAM" id="MobiDB-lite"/>
    </source>
</evidence>
<name>A0ABQ9MEY2_HEVBR</name>
<dbReference type="InterPro" id="IPR005380">
    <property type="entry name" value="XS_domain"/>
</dbReference>
<evidence type="ECO:0000313" key="7">
    <source>
        <dbReference type="EMBL" id="KAJ9178877.1"/>
    </source>
</evidence>
<dbReference type="InterPro" id="IPR038588">
    <property type="entry name" value="XS_domain_sf"/>
</dbReference>
<proteinExistence type="predicted"/>
<feature type="domain" description="XS" evidence="6">
    <location>
        <begin position="459"/>
        <end position="574"/>
    </location>
</feature>
<dbReference type="PANTHER" id="PTHR46602:SF10">
    <property type="entry name" value="RING-TYPE DOMAIN-CONTAINING PROTEIN"/>
    <property type="match status" value="1"/>
</dbReference>
<feature type="region of interest" description="Disordered" evidence="5">
    <location>
        <begin position="325"/>
        <end position="358"/>
    </location>
</feature>
<dbReference type="SUPFAM" id="SSF57850">
    <property type="entry name" value="RING/U-box"/>
    <property type="match status" value="1"/>
</dbReference>
<evidence type="ECO:0000256" key="4">
    <source>
        <dbReference type="SAM" id="Coils"/>
    </source>
</evidence>
<dbReference type="InterPro" id="IPR044287">
    <property type="entry name" value="SGS3"/>
</dbReference>
<accession>A0ABQ9MEY2</accession>
<dbReference type="InterPro" id="IPR017907">
    <property type="entry name" value="Znf_RING_CS"/>
</dbReference>
<evidence type="ECO:0000256" key="2">
    <source>
        <dbReference type="ARBA" id="ARBA00022771"/>
    </source>
</evidence>
<dbReference type="Gene3D" id="3.30.40.10">
    <property type="entry name" value="Zinc/RING finger domain, C3HC4 (zinc finger)"/>
    <property type="match status" value="1"/>
</dbReference>
<evidence type="ECO:0000256" key="1">
    <source>
        <dbReference type="ARBA" id="ARBA00022723"/>
    </source>
</evidence>
<dbReference type="PROSITE" id="PS00518">
    <property type="entry name" value="ZF_RING_1"/>
    <property type="match status" value="1"/>
</dbReference>
<feature type="region of interest" description="Disordered" evidence="5">
    <location>
        <begin position="693"/>
        <end position="730"/>
    </location>
</feature>
<dbReference type="Gene3D" id="3.30.70.2890">
    <property type="entry name" value="XS domain"/>
    <property type="match status" value="1"/>
</dbReference>
<protein>
    <recommendedName>
        <fullName evidence="6">XS domain-containing protein</fullName>
    </recommendedName>
</protein>
<dbReference type="EMBL" id="JARPOI010000006">
    <property type="protein sequence ID" value="KAJ9178877.1"/>
    <property type="molecule type" value="Genomic_DNA"/>
</dbReference>
<dbReference type="Proteomes" id="UP001174677">
    <property type="component" value="Chromosome 6"/>
</dbReference>
<keyword evidence="4" id="KW-0175">Coiled coil</keyword>
<evidence type="ECO:0000256" key="3">
    <source>
        <dbReference type="ARBA" id="ARBA00022833"/>
    </source>
</evidence>
<evidence type="ECO:0000313" key="8">
    <source>
        <dbReference type="Proteomes" id="UP001174677"/>
    </source>
</evidence>
<feature type="compositionally biased region" description="Polar residues" evidence="5">
    <location>
        <begin position="259"/>
        <end position="274"/>
    </location>
</feature>
<gene>
    <name evidence="7" type="ORF">P3X46_010724</name>
</gene>
<comment type="caution">
    <text evidence="7">The sequence shown here is derived from an EMBL/GenBank/DDBJ whole genome shotgun (WGS) entry which is preliminary data.</text>
</comment>
<feature type="compositionally biased region" description="Acidic residues" evidence="5">
    <location>
        <begin position="340"/>
        <end position="349"/>
    </location>
</feature>
<feature type="compositionally biased region" description="Basic and acidic residues" evidence="5">
    <location>
        <begin position="714"/>
        <end position="730"/>
    </location>
</feature>
<reference evidence="7" key="1">
    <citation type="journal article" date="2023" name="Plant Biotechnol. J.">
        <title>Chromosome-level wild Hevea brasiliensis genome provides new tools for genomic-assisted breeding and valuable loci to elevate rubber yield.</title>
        <authorList>
            <person name="Cheng H."/>
            <person name="Song X."/>
            <person name="Hu Y."/>
            <person name="Wu T."/>
            <person name="Yang Q."/>
            <person name="An Z."/>
            <person name="Feng S."/>
            <person name="Deng Z."/>
            <person name="Wu W."/>
            <person name="Zeng X."/>
            <person name="Tu M."/>
            <person name="Wang X."/>
            <person name="Huang H."/>
        </authorList>
    </citation>
    <scope>NUCLEOTIDE SEQUENCE</scope>
    <source>
        <strain evidence="7">MT/VB/25A 57/8</strain>
    </source>
</reference>
<keyword evidence="3" id="KW-0862">Zinc</keyword>
<feature type="coiled-coil region" evidence="4">
    <location>
        <begin position="640"/>
        <end position="671"/>
    </location>
</feature>
<organism evidence="7 8">
    <name type="scientific">Hevea brasiliensis</name>
    <name type="common">Para rubber tree</name>
    <name type="synonym">Siphonia brasiliensis</name>
    <dbReference type="NCBI Taxonomy" id="3981"/>
    <lineage>
        <taxon>Eukaryota</taxon>
        <taxon>Viridiplantae</taxon>
        <taxon>Streptophyta</taxon>
        <taxon>Embryophyta</taxon>
        <taxon>Tracheophyta</taxon>
        <taxon>Spermatophyta</taxon>
        <taxon>Magnoliopsida</taxon>
        <taxon>eudicotyledons</taxon>
        <taxon>Gunneridae</taxon>
        <taxon>Pentapetalae</taxon>
        <taxon>rosids</taxon>
        <taxon>fabids</taxon>
        <taxon>Malpighiales</taxon>
        <taxon>Euphorbiaceae</taxon>
        <taxon>Crotonoideae</taxon>
        <taxon>Micrandreae</taxon>
        <taxon>Hevea</taxon>
    </lineage>
</organism>
<sequence>MEIAQAFDLFPLNDAHFRPFLGKNEEDETMLLLDAAFAEELQFQEALKASLITCQMPTSGTSAKPSVHVEVRGESSMGFCENCLGKKENDQLIKNGNCRHPICLECISKHVEAKIKLGMKTFTCPGLNCECVLQLETFKNVLSKDVLNLWEKALSRQLVPKLTCRKGLYAKTGSENGNGKHFTAGTSKILSPPEVKKIVQFSHHIAGTNDSAEADNEQIVPKRKYEETTSSNVPNKFLLPLREVRPVLHHKYNSHSVLSVSRENEGTKSASSSLKDMPAIFDDIPPMGQRLNRQHSNGSSPWKGSGEGQEKVADDVEKFETAFSGAATAADTDHGSDSDTLPDTDDYDSEASPRSPESCKKSKWFKKFLEGLEYLSVEETNDPARQWHCPACQYGAGAIKQYLGLQNLIKHAKTKGSTRVRLHQELAQLLEEKLHQATSAALGGEACGKWKGLKEEKKDHEIVWPPMVIITNTSHKKNEYNKWIGMTTQQLLDMFSTDDAVVKVQHFYNSNGHCGRSILIFESSLRGYLEAELLHMYFAEEGTGRNAWNSRPVYFLPSGERQLYGYMAVKEDVDTFNQYYSKGKPKLKYEMRSYQEMVVNRIRQMSKDNLQLPWLQNRVVEQQNHAKDLEESNGMLKVKLNNVTRDMEILRRKAKQQHEQDTEEMESLEQFYKDQIKTILEARKENDGDFENTQQKEVQENAEQSNANSSNRNDFIKNPEKEKGGVAESHKPIIPEEVGRAPIAREETMFPAVMRRRLQPMPVPRDEKRLAHLAKARASILRRELIMAD</sequence>
<keyword evidence="8" id="KW-1185">Reference proteome</keyword>
<feature type="compositionally biased region" description="Low complexity" evidence="5">
    <location>
        <begin position="701"/>
        <end position="711"/>
    </location>
</feature>
<feature type="region of interest" description="Disordered" evidence="5">
    <location>
        <begin position="259"/>
        <end position="313"/>
    </location>
</feature>
<keyword evidence="2" id="KW-0863">Zinc-finger</keyword>
<keyword evidence="1" id="KW-0479">Metal-binding</keyword>
<dbReference type="Pfam" id="PF03468">
    <property type="entry name" value="XS"/>
    <property type="match status" value="1"/>
</dbReference>